<dbReference type="AlphaFoldDB" id="A0A8D5A530"/>
<organism evidence="3 4">
    <name type="scientific">Dialister hominis</name>
    <dbReference type="NCBI Taxonomy" id="2582419"/>
    <lineage>
        <taxon>Bacteria</taxon>
        <taxon>Bacillati</taxon>
        <taxon>Bacillota</taxon>
        <taxon>Negativicutes</taxon>
        <taxon>Veillonellales</taxon>
        <taxon>Veillonellaceae</taxon>
        <taxon>Dialister</taxon>
    </lineage>
</organism>
<evidence type="ECO:0000256" key="1">
    <source>
        <dbReference type="SAM" id="Phobius"/>
    </source>
</evidence>
<keyword evidence="1" id="KW-0812">Transmembrane</keyword>
<protein>
    <recommendedName>
        <fullName evidence="2">DUF58 domain-containing protein</fullName>
    </recommendedName>
</protein>
<gene>
    <name evidence="3" type="ORF">Dia5BBH33_14590</name>
</gene>
<dbReference type="RefSeq" id="WP_143332660.1">
    <property type="nucleotide sequence ID" value="NZ_AP019697.1"/>
</dbReference>
<feature type="transmembrane region" description="Helical" evidence="1">
    <location>
        <begin position="26"/>
        <end position="46"/>
    </location>
</feature>
<keyword evidence="4" id="KW-1185">Reference proteome</keyword>
<feature type="domain" description="DUF58" evidence="2">
    <location>
        <begin position="177"/>
        <end position="217"/>
    </location>
</feature>
<dbReference type="Pfam" id="PF01882">
    <property type="entry name" value="DUF58"/>
    <property type="match status" value="1"/>
</dbReference>
<dbReference type="GeneID" id="92716684"/>
<sequence>MRRFLYIFICIAAIFVMTIYDLYAAFLMAVMLILAPLLSILPMYWIRKRLRLSIKVPARLLRGHLAEAQLTLEGPFLSLLSSPEALLGAETSDETVSFDGGIRFIFRRTASHCGRFDMGEAHIRWTDPFGFHTFTLNAGNVSIIVLPLKMGEYKATMKTLRLIAGSDEPERFGATLYKPGDNPHLINWKVTARTDDVYVRDMYPAEGTNLVLAADYARKPDERDLLCDALYSAGLALCASRMNFLFAWNAGTGSVITQMIRNQEDWSDAIASFLAGARKDALKAGGLSPYVPILYMTDNPAPSVSPSLHPVIWCTRDSREAQLSGKDAIMRAMGGGT</sequence>
<dbReference type="EMBL" id="AP019697">
    <property type="protein sequence ID" value="BBK25524.1"/>
    <property type="molecule type" value="Genomic_DNA"/>
</dbReference>
<evidence type="ECO:0000313" key="4">
    <source>
        <dbReference type="Proteomes" id="UP000320585"/>
    </source>
</evidence>
<dbReference type="InterPro" id="IPR002881">
    <property type="entry name" value="DUF58"/>
</dbReference>
<dbReference type="PANTHER" id="PTHR34351">
    <property type="entry name" value="SLR1927 PROTEIN-RELATED"/>
    <property type="match status" value="1"/>
</dbReference>
<evidence type="ECO:0000313" key="3">
    <source>
        <dbReference type="EMBL" id="BBK25524.1"/>
    </source>
</evidence>
<reference evidence="4" key="1">
    <citation type="submission" date="2019-05" db="EMBL/GenBank/DDBJ databases">
        <title>Complete genome sequencing of Dialister sp. strain 5BBH33.</title>
        <authorList>
            <person name="Sakamoto M."/>
            <person name="Murakami T."/>
            <person name="Mori H."/>
        </authorList>
    </citation>
    <scope>NUCLEOTIDE SEQUENCE [LARGE SCALE GENOMIC DNA]</scope>
    <source>
        <strain evidence="4">5BBH33</strain>
    </source>
</reference>
<name>A0A8D5A530_9FIRM</name>
<accession>A0A8D5A530</accession>
<dbReference type="PANTHER" id="PTHR34351:SF2">
    <property type="entry name" value="DUF58 DOMAIN-CONTAINING PROTEIN"/>
    <property type="match status" value="1"/>
</dbReference>
<proteinExistence type="predicted"/>
<keyword evidence="1" id="KW-1133">Transmembrane helix</keyword>
<dbReference type="Proteomes" id="UP000320585">
    <property type="component" value="Chromosome"/>
</dbReference>
<feature type="transmembrane region" description="Helical" evidence="1">
    <location>
        <begin position="5"/>
        <end position="20"/>
    </location>
</feature>
<dbReference type="OrthoDB" id="1634632at2"/>
<evidence type="ECO:0000259" key="2">
    <source>
        <dbReference type="Pfam" id="PF01882"/>
    </source>
</evidence>
<dbReference type="KEGG" id="dho:Dia5BBH33_14590"/>
<keyword evidence="1" id="KW-0472">Membrane</keyword>